<accession>A0ABW8Y404</accession>
<evidence type="ECO:0008006" key="3">
    <source>
        <dbReference type="Google" id="ProtNLM"/>
    </source>
</evidence>
<proteinExistence type="predicted"/>
<evidence type="ECO:0000313" key="2">
    <source>
        <dbReference type="Proteomes" id="UP001629058"/>
    </source>
</evidence>
<evidence type="ECO:0000313" key="1">
    <source>
        <dbReference type="EMBL" id="MFL9834095.1"/>
    </source>
</evidence>
<dbReference type="EMBL" id="JBELPY010000004">
    <property type="protein sequence ID" value="MFL9834095.1"/>
    <property type="molecule type" value="Genomic_DNA"/>
</dbReference>
<dbReference type="Proteomes" id="UP001629058">
    <property type="component" value="Unassembled WGS sequence"/>
</dbReference>
<name>A0ABW8Y404_9FLAO</name>
<comment type="caution">
    <text evidence="1">The sequence shown here is derived from an EMBL/GenBank/DDBJ whole genome shotgun (WGS) entry which is preliminary data.</text>
</comment>
<protein>
    <recommendedName>
        <fullName evidence="3">TonB protein C-terminal</fullName>
    </recommendedName>
</protein>
<gene>
    <name evidence="1" type="ORF">ABS765_08650</name>
</gene>
<keyword evidence="2" id="KW-1185">Reference proteome</keyword>
<dbReference type="Gene3D" id="3.30.1150.10">
    <property type="match status" value="1"/>
</dbReference>
<dbReference type="RefSeq" id="WP_408089590.1">
    <property type="nucleotide sequence ID" value="NZ_JBELPY010000004.1"/>
</dbReference>
<organism evidence="1 2">
    <name type="scientific">Chryseobacterium terrae</name>
    <dbReference type="NCBI Taxonomy" id="3163299"/>
    <lineage>
        <taxon>Bacteria</taxon>
        <taxon>Pseudomonadati</taxon>
        <taxon>Bacteroidota</taxon>
        <taxon>Flavobacteriia</taxon>
        <taxon>Flavobacteriales</taxon>
        <taxon>Weeksellaceae</taxon>
        <taxon>Chryseobacterium group</taxon>
        <taxon>Chryseobacterium</taxon>
    </lineage>
</organism>
<sequence length="139" mass="15889">MRKTLIITLFLSFGIYFSQNHTSAINKTFELEKKDSLYQDADELPVYPGGINAFRKNFTKTFNSSKINANGLAKSEARFVISEEGIITDIVIIGENKSMNKEMERSMKSMSKTKWKPAILNGKPVKYLFRLPIAMNFHN</sequence>
<dbReference type="SUPFAM" id="SSF74653">
    <property type="entry name" value="TolA/TonB C-terminal domain"/>
    <property type="match status" value="1"/>
</dbReference>
<reference evidence="1 2" key="1">
    <citation type="submission" date="2024-06" db="EMBL/GenBank/DDBJ databases">
        <authorList>
            <person name="Kaempfer P."/>
            <person name="Viver T."/>
        </authorList>
    </citation>
    <scope>NUCLEOTIDE SEQUENCE [LARGE SCALE GENOMIC DNA]</scope>
    <source>
        <strain evidence="1 2">ST-37</strain>
    </source>
</reference>